<dbReference type="InterPro" id="IPR006162">
    <property type="entry name" value="Ppantetheine_attach_site"/>
</dbReference>
<evidence type="ECO:0000259" key="4">
    <source>
        <dbReference type="PROSITE" id="PS50075"/>
    </source>
</evidence>
<comment type="cofactor">
    <cofactor evidence="1">
        <name>pantetheine 4'-phosphate</name>
        <dbReference type="ChEBI" id="CHEBI:47942"/>
    </cofactor>
</comment>
<evidence type="ECO:0000313" key="5">
    <source>
        <dbReference type="EMBL" id="SCF01913.1"/>
    </source>
</evidence>
<feature type="domain" description="Carrier" evidence="4">
    <location>
        <begin position="516"/>
        <end position="591"/>
    </location>
</feature>
<dbReference type="InterPro" id="IPR020845">
    <property type="entry name" value="AMP-binding_CS"/>
</dbReference>
<dbReference type="InterPro" id="IPR042099">
    <property type="entry name" value="ANL_N_sf"/>
</dbReference>
<dbReference type="InterPro" id="IPR029058">
    <property type="entry name" value="AB_hydrolase_fold"/>
</dbReference>
<accession>A0A1C4X0A9</accession>
<keyword evidence="2" id="KW-0596">Phosphopantetheine</keyword>
<dbReference type="PANTHER" id="PTHR45527">
    <property type="entry name" value="NONRIBOSOMAL PEPTIDE SYNTHETASE"/>
    <property type="match status" value="1"/>
</dbReference>
<dbReference type="InterPro" id="IPR009081">
    <property type="entry name" value="PP-bd_ACP"/>
</dbReference>
<dbReference type="Gene3D" id="3.40.50.1820">
    <property type="entry name" value="alpha/beta hydrolase"/>
    <property type="match status" value="1"/>
</dbReference>
<dbReference type="InterPro" id="IPR045851">
    <property type="entry name" value="AMP-bd_C_sf"/>
</dbReference>
<dbReference type="Gene3D" id="3.30.300.30">
    <property type="match status" value="1"/>
</dbReference>
<dbReference type="GO" id="GO:0031177">
    <property type="term" value="F:phosphopantetheine binding"/>
    <property type="evidence" value="ECO:0007669"/>
    <property type="project" value="InterPro"/>
</dbReference>
<evidence type="ECO:0000313" key="6">
    <source>
        <dbReference type="Proteomes" id="UP000199504"/>
    </source>
</evidence>
<dbReference type="FunFam" id="1.10.1200.10:FF:000005">
    <property type="entry name" value="Nonribosomal peptide synthetase 1"/>
    <property type="match status" value="1"/>
</dbReference>
<dbReference type="SUPFAM" id="SSF47336">
    <property type="entry name" value="ACP-like"/>
    <property type="match status" value="1"/>
</dbReference>
<gene>
    <name evidence="5" type="ORF">GA0070564_102627</name>
</gene>
<dbReference type="InterPro" id="IPR036736">
    <property type="entry name" value="ACP-like_sf"/>
</dbReference>
<dbReference type="PANTHER" id="PTHR45527:SF1">
    <property type="entry name" value="FATTY ACID SYNTHASE"/>
    <property type="match status" value="1"/>
</dbReference>
<dbReference type="Pfam" id="PF00550">
    <property type="entry name" value="PP-binding"/>
    <property type="match status" value="1"/>
</dbReference>
<dbReference type="NCBIfam" id="TIGR01733">
    <property type="entry name" value="AA-adenyl-dom"/>
    <property type="match status" value="1"/>
</dbReference>
<reference evidence="6" key="1">
    <citation type="submission" date="2016-06" db="EMBL/GenBank/DDBJ databases">
        <authorList>
            <person name="Varghese N."/>
            <person name="Submissions Spin"/>
        </authorList>
    </citation>
    <scope>NUCLEOTIDE SEQUENCE [LARGE SCALE GENOMIC DNA]</scope>
    <source>
        <strain evidence="6">DSM 44830</strain>
    </source>
</reference>
<organism evidence="5 6">
    <name type="scientific">Micromonospora mirobrigensis</name>
    <dbReference type="NCBI Taxonomy" id="262898"/>
    <lineage>
        <taxon>Bacteria</taxon>
        <taxon>Bacillati</taxon>
        <taxon>Actinomycetota</taxon>
        <taxon>Actinomycetes</taxon>
        <taxon>Micromonosporales</taxon>
        <taxon>Micromonosporaceae</taxon>
        <taxon>Micromonospora</taxon>
    </lineage>
</organism>
<dbReference type="CDD" id="cd05930">
    <property type="entry name" value="A_NRPS"/>
    <property type="match status" value="1"/>
</dbReference>
<sequence length="609" mass="65424">MTKPRAILHSAVVAQSDRTPDAIAVIDGNTALTYRDLVSGADRIAGALVAGGTRTDDVVAIVPDRSAAMVTALLGILRAGAAYLPIEPGTPPARTRQLVADARARICLAGPGEIASTAEALRSVAVVLPFSVAGPTPGPALPDVHPDGLCAVYYTSGSTGHPKGVACTHRGWTNRMDWMQRHHPLSPAETVLHKTTLTFDDAAVELFWPLAAGGRTAMLAPGAHRDPRAIIDAAIRYEAVHLNFVPSMLELVLDELTDADVHRLHRLRSVLSSGEALPARLAERFLARFGDTVTLDNTWGATEVSIDSTCHTCTPEDRSGPVASVSIGRPIDRNEVLVLDDRMQAVPDDEAGDLYIGGIGLARGYLHAPGRTAAAFLPHPWRPGERVYRTGDRGRRDRAGRLHYLDRQDRQVKIRGVRIELGEIEAVMRGCDGVSDAAATTWRGPSGDARIALFLVVDQPGLTAARLREHAAATLPGYAVPSAIELLDHLPRLPSGKLDRQALPTPAAVEQDEHVAPRTPPEKVVARIWEDMLGAPRVGATDNFFALGGHSLLAIRTTSQMIRTFGTDIPMNLLFEHPTVEAVAARIEELVERQVAALSDEDVLRMARS</sequence>
<dbReference type="Pfam" id="PF00501">
    <property type="entry name" value="AMP-binding"/>
    <property type="match status" value="1"/>
</dbReference>
<keyword evidence="3" id="KW-0597">Phosphoprotein</keyword>
<keyword evidence="6" id="KW-1185">Reference proteome</keyword>
<dbReference type="SUPFAM" id="SSF56801">
    <property type="entry name" value="Acetyl-CoA synthetase-like"/>
    <property type="match status" value="1"/>
</dbReference>
<name>A0A1C4X0A9_9ACTN</name>
<dbReference type="Proteomes" id="UP000199504">
    <property type="component" value="Unassembled WGS sequence"/>
</dbReference>
<dbReference type="InterPro" id="IPR010071">
    <property type="entry name" value="AA_adenyl_dom"/>
</dbReference>
<dbReference type="PROSITE" id="PS00455">
    <property type="entry name" value="AMP_BINDING"/>
    <property type="match status" value="1"/>
</dbReference>
<evidence type="ECO:0000256" key="2">
    <source>
        <dbReference type="ARBA" id="ARBA00022450"/>
    </source>
</evidence>
<dbReference type="SMART" id="SM00823">
    <property type="entry name" value="PKS_PP"/>
    <property type="match status" value="1"/>
</dbReference>
<dbReference type="InterPro" id="IPR020806">
    <property type="entry name" value="PKS_PP-bd"/>
</dbReference>
<dbReference type="RefSeq" id="WP_091606456.1">
    <property type="nucleotide sequence ID" value="NZ_FMCX01000002.1"/>
</dbReference>
<evidence type="ECO:0000256" key="3">
    <source>
        <dbReference type="ARBA" id="ARBA00022553"/>
    </source>
</evidence>
<dbReference type="PROSITE" id="PS00012">
    <property type="entry name" value="PHOSPHOPANTETHEINE"/>
    <property type="match status" value="1"/>
</dbReference>
<dbReference type="PROSITE" id="PS50075">
    <property type="entry name" value="CARRIER"/>
    <property type="match status" value="1"/>
</dbReference>
<dbReference type="EMBL" id="FMCX01000002">
    <property type="protein sequence ID" value="SCF01913.1"/>
    <property type="molecule type" value="Genomic_DNA"/>
</dbReference>
<dbReference type="OrthoDB" id="4477213at2"/>
<dbReference type="STRING" id="262898.GA0070564_102627"/>
<proteinExistence type="predicted"/>
<dbReference type="InterPro" id="IPR025110">
    <property type="entry name" value="AMP-bd_C"/>
</dbReference>
<evidence type="ECO:0000256" key="1">
    <source>
        <dbReference type="ARBA" id="ARBA00001957"/>
    </source>
</evidence>
<dbReference type="InterPro" id="IPR000873">
    <property type="entry name" value="AMP-dep_synth/lig_dom"/>
</dbReference>
<protein>
    <submittedName>
        <fullName evidence="5">Amino acid adenylation domain-containing protein</fullName>
    </submittedName>
</protein>
<dbReference type="Gene3D" id="3.40.50.12780">
    <property type="entry name" value="N-terminal domain of ligase-like"/>
    <property type="match status" value="1"/>
</dbReference>
<dbReference type="AlphaFoldDB" id="A0A1C4X0A9"/>
<dbReference type="Pfam" id="PF13193">
    <property type="entry name" value="AMP-binding_C"/>
    <property type="match status" value="1"/>
</dbReference>